<protein>
    <submittedName>
        <fullName evidence="1">Uncharacterized protein</fullName>
    </submittedName>
</protein>
<proteinExistence type="predicted"/>
<evidence type="ECO:0000313" key="1">
    <source>
        <dbReference type="EMBL" id="SOB71341.1"/>
    </source>
</evidence>
<keyword evidence="2" id="KW-1185">Reference proteome</keyword>
<sequence>MDKKISVISDLDGKKIVVISDIRFKGKRNINWEEVEQYLKEYIGDCYEVVETSDQVYIGSDFPGELKGSGDTKRLYGANAKAKANATQGIPMLLQCATNRRWQENFKGKHNVDAKFGWYRFTTRFALPVYNNDTGDLERFNIFRIEMLIRHAADGNLYLYDMVNIKKKRAPRLSNSCTVTNPFLDYMIH</sequence>
<dbReference type="Proteomes" id="UP000217549">
    <property type="component" value="Chromosome I"/>
</dbReference>
<organism evidence="1 2">
    <name type="scientific">Anaerobutyricum hallii</name>
    <dbReference type="NCBI Taxonomy" id="39488"/>
    <lineage>
        <taxon>Bacteria</taxon>
        <taxon>Bacillati</taxon>
        <taxon>Bacillota</taxon>
        <taxon>Clostridia</taxon>
        <taxon>Lachnospirales</taxon>
        <taxon>Lachnospiraceae</taxon>
        <taxon>Anaerobutyricum</taxon>
    </lineage>
</organism>
<dbReference type="RefSeq" id="WP_123864831.1">
    <property type="nucleotide sequence ID" value="NZ_LT907978.1"/>
</dbReference>
<gene>
    <name evidence="1" type="ORF">EHLA_0578</name>
</gene>
<dbReference type="KEGG" id="ehl:EHLA_0578"/>
<reference evidence="2" key="1">
    <citation type="submission" date="2017-09" db="EMBL/GenBank/DDBJ databases">
        <authorList>
            <person name="Shetty A S."/>
        </authorList>
    </citation>
    <scope>NUCLEOTIDE SEQUENCE [LARGE SCALE GENOMIC DNA]</scope>
</reference>
<dbReference type="AlphaFoldDB" id="A0A285PP03"/>
<accession>A0A285PP03</accession>
<evidence type="ECO:0000313" key="2">
    <source>
        <dbReference type="Proteomes" id="UP000217549"/>
    </source>
</evidence>
<name>A0A285PP03_9FIRM</name>
<dbReference type="EMBL" id="LT907978">
    <property type="protein sequence ID" value="SOB71341.1"/>
    <property type="molecule type" value="Genomic_DNA"/>
</dbReference>